<organism evidence="6 7">
    <name type="scientific">Candidatus Magasanikbacteria bacterium CG11_big_fil_rev_8_21_14_0_20_39_34</name>
    <dbReference type="NCBI Taxonomy" id="1974653"/>
    <lineage>
        <taxon>Bacteria</taxon>
        <taxon>Candidatus Magasanikiibacteriota</taxon>
    </lineage>
</organism>
<dbReference type="PANTHER" id="PTHR42734">
    <property type="entry name" value="METAL TRANSPORT SYSTEM ATP-BINDING PROTEIN TM_0124-RELATED"/>
    <property type="match status" value="1"/>
</dbReference>
<keyword evidence="3" id="KW-0547">Nucleotide-binding</keyword>
<accession>A0A2H0N654</accession>
<keyword evidence="2" id="KW-0813">Transport</keyword>
<evidence type="ECO:0000313" key="7">
    <source>
        <dbReference type="Proteomes" id="UP000229600"/>
    </source>
</evidence>
<evidence type="ECO:0000256" key="2">
    <source>
        <dbReference type="ARBA" id="ARBA00022448"/>
    </source>
</evidence>
<reference evidence="6 7" key="1">
    <citation type="submission" date="2017-09" db="EMBL/GenBank/DDBJ databases">
        <title>Depth-based differentiation of microbial function through sediment-hosted aquifers and enrichment of novel symbionts in the deep terrestrial subsurface.</title>
        <authorList>
            <person name="Probst A.J."/>
            <person name="Ladd B."/>
            <person name="Jarett J.K."/>
            <person name="Geller-Mcgrath D.E."/>
            <person name="Sieber C.M."/>
            <person name="Emerson J.B."/>
            <person name="Anantharaman K."/>
            <person name="Thomas B.C."/>
            <person name="Malmstrom R."/>
            <person name="Stieglmeier M."/>
            <person name="Klingl A."/>
            <person name="Woyke T."/>
            <person name="Ryan C.M."/>
            <person name="Banfield J.F."/>
        </authorList>
    </citation>
    <scope>NUCLEOTIDE SEQUENCE [LARGE SCALE GENOMIC DNA]</scope>
    <source>
        <strain evidence="6">CG11_big_fil_rev_8_21_14_0_20_39_34</strain>
    </source>
</reference>
<dbReference type="PROSITE" id="PS00211">
    <property type="entry name" value="ABC_TRANSPORTER_1"/>
    <property type="match status" value="1"/>
</dbReference>
<dbReference type="CDD" id="cd03235">
    <property type="entry name" value="ABC_Metallic_Cations"/>
    <property type="match status" value="1"/>
</dbReference>
<evidence type="ECO:0000256" key="4">
    <source>
        <dbReference type="ARBA" id="ARBA00022840"/>
    </source>
</evidence>
<dbReference type="InterPro" id="IPR003439">
    <property type="entry name" value="ABC_transporter-like_ATP-bd"/>
</dbReference>
<evidence type="ECO:0000256" key="3">
    <source>
        <dbReference type="ARBA" id="ARBA00022741"/>
    </source>
</evidence>
<dbReference type="SUPFAM" id="SSF52540">
    <property type="entry name" value="P-loop containing nucleoside triphosphate hydrolases"/>
    <property type="match status" value="1"/>
</dbReference>
<name>A0A2H0N654_9BACT</name>
<dbReference type="GO" id="GO:0016887">
    <property type="term" value="F:ATP hydrolysis activity"/>
    <property type="evidence" value="ECO:0007669"/>
    <property type="project" value="InterPro"/>
</dbReference>
<evidence type="ECO:0000256" key="1">
    <source>
        <dbReference type="ARBA" id="ARBA00005417"/>
    </source>
</evidence>
<dbReference type="PROSITE" id="PS50893">
    <property type="entry name" value="ABC_TRANSPORTER_2"/>
    <property type="match status" value="1"/>
</dbReference>
<evidence type="ECO:0000313" key="6">
    <source>
        <dbReference type="EMBL" id="PIR03595.1"/>
    </source>
</evidence>
<gene>
    <name evidence="6" type="ORF">COV59_05395</name>
</gene>
<dbReference type="InterPro" id="IPR003593">
    <property type="entry name" value="AAA+_ATPase"/>
</dbReference>
<keyword evidence="4 6" id="KW-0067">ATP-binding</keyword>
<feature type="domain" description="ABC transporter" evidence="5">
    <location>
        <begin position="10"/>
        <end position="247"/>
    </location>
</feature>
<dbReference type="SMART" id="SM00382">
    <property type="entry name" value="AAA"/>
    <property type="match status" value="1"/>
</dbReference>
<proteinExistence type="inferred from homology"/>
<dbReference type="FunFam" id="3.40.50.300:FF:000134">
    <property type="entry name" value="Iron-enterobactin ABC transporter ATP-binding protein"/>
    <property type="match status" value="1"/>
</dbReference>
<sequence>MSVAHTNNIVEVKNVSFRYRNEDVLKNISLEVHEGDYLGVVGPNGAGKTTLVKIILGLITPTSGSVYLFGEDIKKFKAWSKIGYVPQKATHFDTNFPVTVKEVVAMVRYTKNGHLLSKIKDEDEHIIENALREVEMWEHRNTLIGDLSGGQQQRVFIARALAGQPEIIFFDEPTVGVDKKTQDEFYTLIKQLNQKSHLTVVLISHDIERITEEAMHIACVNKTLVCHTSAKEFFEESESLNILGHKVKVIHHQHN</sequence>
<comment type="caution">
    <text evidence="6">The sequence shown here is derived from an EMBL/GenBank/DDBJ whole genome shotgun (WGS) entry which is preliminary data.</text>
</comment>
<protein>
    <submittedName>
        <fullName evidence="6">Zinc ABC transporter ATP-binding protein</fullName>
    </submittedName>
</protein>
<dbReference type="PANTHER" id="PTHR42734:SF17">
    <property type="entry name" value="METAL TRANSPORT SYSTEM ATP-BINDING PROTEIN TM_0124-RELATED"/>
    <property type="match status" value="1"/>
</dbReference>
<dbReference type="InterPro" id="IPR017871">
    <property type="entry name" value="ABC_transporter-like_CS"/>
</dbReference>
<dbReference type="Pfam" id="PF00005">
    <property type="entry name" value="ABC_tran"/>
    <property type="match status" value="1"/>
</dbReference>
<dbReference type="EMBL" id="PCWN01000011">
    <property type="protein sequence ID" value="PIR03595.1"/>
    <property type="molecule type" value="Genomic_DNA"/>
</dbReference>
<dbReference type="InterPro" id="IPR027417">
    <property type="entry name" value="P-loop_NTPase"/>
</dbReference>
<dbReference type="Gene3D" id="3.40.50.300">
    <property type="entry name" value="P-loop containing nucleotide triphosphate hydrolases"/>
    <property type="match status" value="1"/>
</dbReference>
<dbReference type="AlphaFoldDB" id="A0A2H0N654"/>
<dbReference type="Proteomes" id="UP000229600">
    <property type="component" value="Unassembled WGS sequence"/>
</dbReference>
<evidence type="ECO:0000259" key="5">
    <source>
        <dbReference type="PROSITE" id="PS50893"/>
    </source>
</evidence>
<comment type="similarity">
    <text evidence="1">Belongs to the ABC transporter superfamily.</text>
</comment>
<dbReference type="GO" id="GO:0005524">
    <property type="term" value="F:ATP binding"/>
    <property type="evidence" value="ECO:0007669"/>
    <property type="project" value="UniProtKB-KW"/>
</dbReference>
<dbReference type="InterPro" id="IPR050153">
    <property type="entry name" value="Metal_Ion_Import_ABC"/>
</dbReference>